<evidence type="ECO:0000256" key="1">
    <source>
        <dbReference type="SAM" id="MobiDB-lite"/>
    </source>
</evidence>
<dbReference type="Proteomes" id="UP000660262">
    <property type="component" value="Unassembled WGS sequence"/>
</dbReference>
<evidence type="ECO:0000313" key="4">
    <source>
        <dbReference type="Proteomes" id="UP000660262"/>
    </source>
</evidence>
<sequence length="371" mass="40634">MFSSWGRSQAAPPPVAARLQRDARRRNEEARRRNLAMLARANPFVGWTSKTTSSTSTTPGVGGEQLASSRRRLPVVLTLILGLIFGAAAVAVAFHSRSQSETTPQMARAKATKKGAKGGISSPLASRLEQKHRKNVERMQVEGTRSNEQEQEPEPGWAHVGASPPPPPIPSEAATDSGYSSDPDRATAILYSPPSPPPAPDSLLELKRTLSTMQSQSARLKKFQEGAVRTHTRRGPSTSNAIHRQVAGRIRSNEAATRSVAVAHAQQKIFTLPHRRRESWAHRQVRLQGGDATIEAHHHISGRPKAHDFRRVTEGKWAVYSATHGSRKAHASGTRPDAHAHMDVDDRHPLARRSRKTYMGCGPVHHRLGKC</sequence>
<feature type="compositionally biased region" description="Low complexity" evidence="1">
    <location>
        <begin position="46"/>
        <end position="58"/>
    </location>
</feature>
<feature type="compositionally biased region" description="Basic and acidic residues" evidence="1">
    <location>
        <begin position="136"/>
        <end position="148"/>
    </location>
</feature>
<feature type="region of interest" description="Disordered" evidence="1">
    <location>
        <begin position="46"/>
        <end position="67"/>
    </location>
</feature>
<keyword evidence="2" id="KW-1133">Transmembrane helix</keyword>
<keyword evidence="2" id="KW-0472">Membrane</keyword>
<organism evidence="3 4">
    <name type="scientific">Pycnococcus provasolii</name>
    <dbReference type="NCBI Taxonomy" id="41880"/>
    <lineage>
        <taxon>Eukaryota</taxon>
        <taxon>Viridiplantae</taxon>
        <taxon>Chlorophyta</taxon>
        <taxon>Pseudoscourfieldiophyceae</taxon>
        <taxon>Pseudoscourfieldiales</taxon>
        <taxon>Pycnococcaceae</taxon>
        <taxon>Pycnococcus</taxon>
    </lineage>
</organism>
<dbReference type="AlphaFoldDB" id="A0A830H3I7"/>
<feature type="compositionally biased region" description="Basic and acidic residues" evidence="1">
    <location>
        <begin position="19"/>
        <end position="29"/>
    </location>
</feature>
<feature type="transmembrane region" description="Helical" evidence="2">
    <location>
        <begin position="75"/>
        <end position="94"/>
    </location>
</feature>
<keyword evidence="4" id="KW-1185">Reference proteome</keyword>
<name>A0A830H3I7_9CHLO</name>
<dbReference type="EMBL" id="BNJQ01000001">
    <property type="protein sequence ID" value="GHP01564.1"/>
    <property type="molecule type" value="Genomic_DNA"/>
</dbReference>
<keyword evidence="2" id="KW-0812">Transmembrane</keyword>
<comment type="caution">
    <text evidence="3">The sequence shown here is derived from an EMBL/GenBank/DDBJ whole genome shotgun (WGS) entry which is preliminary data.</text>
</comment>
<evidence type="ECO:0000256" key="2">
    <source>
        <dbReference type="SAM" id="Phobius"/>
    </source>
</evidence>
<accession>A0A830H3I7</accession>
<gene>
    <name evidence="3" type="ORF">PPROV_000032000</name>
</gene>
<feature type="region of interest" description="Disordered" evidence="1">
    <location>
        <begin position="1"/>
        <end position="29"/>
    </location>
</feature>
<reference evidence="3" key="1">
    <citation type="submission" date="2020-10" db="EMBL/GenBank/DDBJ databases">
        <title>Unveiling of a novel bifunctional photoreceptor, Dualchrome1, isolated from a cosmopolitan green alga.</title>
        <authorList>
            <person name="Suzuki S."/>
            <person name="Kawachi M."/>
        </authorList>
    </citation>
    <scope>NUCLEOTIDE SEQUENCE</scope>
    <source>
        <strain evidence="3">NIES 2893</strain>
    </source>
</reference>
<protein>
    <submittedName>
        <fullName evidence="3">Uncharacterized protein</fullName>
    </submittedName>
</protein>
<proteinExistence type="predicted"/>
<evidence type="ECO:0000313" key="3">
    <source>
        <dbReference type="EMBL" id="GHP01564.1"/>
    </source>
</evidence>
<feature type="region of interest" description="Disordered" evidence="1">
    <location>
        <begin position="96"/>
        <end position="200"/>
    </location>
</feature>
<feature type="compositionally biased region" description="Polar residues" evidence="1">
    <location>
        <begin position="96"/>
        <end position="105"/>
    </location>
</feature>